<dbReference type="GO" id="GO:0004867">
    <property type="term" value="F:serine-type endopeptidase inhibitor activity"/>
    <property type="evidence" value="ECO:0007669"/>
    <property type="project" value="UniProtKB-KW"/>
</dbReference>
<dbReference type="SMART" id="SM00093">
    <property type="entry name" value="SERPIN"/>
    <property type="match status" value="1"/>
</dbReference>
<dbReference type="GO" id="GO:0005615">
    <property type="term" value="C:extracellular space"/>
    <property type="evidence" value="ECO:0007669"/>
    <property type="project" value="InterPro"/>
</dbReference>
<evidence type="ECO:0000313" key="8">
    <source>
        <dbReference type="RefSeq" id="XP_027200949.1"/>
    </source>
</evidence>
<evidence type="ECO:0000256" key="3">
    <source>
        <dbReference type="ARBA" id="ARBA00022900"/>
    </source>
</evidence>
<dbReference type="SUPFAM" id="SSF56574">
    <property type="entry name" value="Serpins"/>
    <property type="match status" value="1"/>
</dbReference>
<dbReference type="PANTHER" id="PTHR11461">
    <property type="entry name" value="SERINE PROTEASE INHIBITOR, SERPIN"/>
    <property type="match status" value="1"/>
</dbReference>
<dbReference type="InterPro" id="IPR000215">
    <property type="entry name" value="Serpin_fam"/>
</dbReference>
<dbReference type="PANTHER" id="PTHR11461:SF211">
    <property type="entry name" value="GH10112P-RELATED"/>
    <property type="match status" value="1"/>
</dbReference>
<dbReference type="InterPro" id="IPR023796">
    <property type="entry name" value="Serpin_dom"/>
</dbReference>
<evidence type="ECO:0000256" key="5">
    <source>
        <dbReference type="RuleBase" id="RU000411"/>
    </source>
</evidence>
<dbReference type="KEGG" id="dpte:113794981"/>
<dbReference type="InterPro" id="IPR042185">
    <property type="entry name" value="Serpin_sf_2"/>
</dbReference>
<name>A0A6P6Y8R3_DERPT</name>
<dbReference type="Gene3D" id="2.30.39.10">
    <property type="entry name" value="Alpha-1-antitrypsin, domain 1"/>
    <property type="match status" value="1"/>
</dbReference>
<sequence>MAIDSMKIYSTIICFMVMNFCTKQTVSSYSNRPIIIPRKFTLVTNYFGYNLLNQLNNEQSDNEIRKNILISPLSLTTTLTMLHLATNDDSDANQQLESLLAFSMANISPDRNRERELIRKILLKTNDLKNTRALITNQTLKINLDYAQMIQDYFKAEIIINQNPSDFILNGSTLIEQIPDSNEAVVLLDAAFFHGIWLNRFDITNTKPATFYGANYVTYDNVPFMRLKAPVAVVPLDEIDAAMIELPFKEQRYALYIILPSRINDDLSLIRRAINPWYIETSIRRMDVYGKILIELPTFGIEAEYDLRGTLERMGVRDIFQPKMANLSSIITYQENIFVNDIKHKVRMEFGENGIGPVDSMFTKKRKSKSKSKLINDSKNAALSFDHPFLYFLRHTRTGTILLIGEIHGF</sequence>
<proteinExistence type="inferred from homology"/>
<dbReference type="Gene3D" id="3.30.497.10">
    <property type="entry name" value="Antithrombin, subunit I, domain 2"/>
    <property type="match status" value="1"/>
</dbReference>
<evidence type="ECO:0000256" key="2">
    <source>
        <dbReference type="ARBA" id="ARBA00022690"/>
    </source>
</evidence>
<keyword evidence="2" id="KW-0646">Protease inhibitor</keyword>
<dbReference type="InterPro" id="IPR036186">
    <property type="entry name" value="Serpin_sf"/>
</dbReference>
<evidence type="ECO:0000313" key="7">
    <source>
        <dbReference type="Proteomes" id="UP000515146"/>
    </source>
</evidence>
<evidence type="ECO:0000256" key="4">
    <source>
        <dbReference type="ARBA" id="ARBA00023180"/>
    </source>
</evidence>
<gene>
    <name evidence="8" type="primary">LOC113794981</name>
</gene>
<dbReference type="AlphaFoldDB" id="A0A6P6Y8R3"/>
<evidence type="ECO:0000256" key="1">
    <source>
        <dbReference type="ARBA" id="ARBA00009500"/>
    </source>
</evidence>
<keyword evidence="4" id="KW-0325">Glycoprotein</keyword>
<dbReference type="Pfam" id="PF00079">
    <property type="entry name" value="Serpin"/>
    <property type="match status" value="2"/>
</dbReference>
<dbReference type="OrthoDB" id="671595at2759"/>
<dbReference type="InterPro" id="IPR042178">
    <property type="entry name" value="Serpin_sf_1"/>
</dbReference>
<dbReference type="OMA" id="DENIVMS"/>
<organism evidence="7 8">
    <name type="scientific">Dermatophagoides pteronyssinus</name>
    <name type="common">European house dust mite</name>
    <dbReference type="NCBI Taxonomy" id="6956"/>
    <lineage>
        <taxon>Eukaryota</taxon>
        <taxon>Metazoa</taxon>
        <taxon>Ecdysozoa</taxon>
        <taxon>Arthropoda</taxon>
        <taxon>Chelicerata</taxon>
        <taxon>Arachnida</taxon>
        <taxon>Acari</taxon>
        <taxon>Acariformes</taxon>
        <taxon>Sarcoptiformes</taxon>
        <taxon>Astigmata</taxon>
        <taxon>Psoroptidia</taxon>
        <taxon>Analgoidea</taxon>
        <taxon>Pyroglyphidae</taxon>
        <taxon>Dermatophagoidinae</taxon>
        <taxon>Dermatophagoides</taxon>
    </lineage>
</organism>
<reference evidence="8" key="1">
    <citation type="submission" date="2025-08" db="UniProtKB">
        <authorList>
            <consortium name="RefSeq"/>
        </authorList>
    </citation>
    <scope>IDENTIFICATION</scope>
    <source>
        <strain evidence="8">Airmid</strain>
    </source>
</reference>
<dbReference type="InParanoid" id="A0A6P6Y8R3"/>
<accession>A0A6P6Y8R3</accession>
<keyword evidence="7" id="KW-1185">Reference proteome</keyword>
<protein>
    <submittedName>
        <fullName evidence="8">Serpin B10-like</fullName>
    </submittedName>
</protein>
<keyword evidence="3" id="KW-0722">Serine protease inhibitor</keyword>
<dbReference type="PROSITE" id="PS00284">
    <property type="entry name" value="SERPIN"/>
    <property type="match status" value="1"/>
</dbReference>
<dbReference type="Proteomes" id="UP000515146">
    <property type="component" value="Unplaced"/>
</dbReference>
<feature type="domain" description="Serpin" evidence="6">
    <location>
        <begin position="49"/>
        <end position="410"/>
    </location>
</feature>
<comment type="similarity">
    <text evidence="1 5">Belongs to the serpin family.</text>
</comment>
<evidence type="ECO:0000259" key="6">
    <source>
        <dbReference type="SMART" id="SM00093"/>
    </source>
</evidence>
<dbReference type="RefSeq" id="XP_027200949.1">
    <property type="nucleotide sequence ID" value="XM_027345148.1"/>
</dbReference>
<dbReference type="InterPro" id="IPR023795">
    <property type="entry name" value="Serpin_CS"/>
</dbReference>